<dbReference type="NCBIfam" id="TIGR03177">
    <property type="entry name" value="pilus_cpaB"/>
    <property type="match status" value="1"/>
</dbReference>
<comment type="caution">
    <text evidence="2">The sequence shown here is derived from an EMBL/GenBank/DDBJ whole genome shotgun (WGS) entry which is preliminary data.</text>
</comment>
<evidence type="ECO:0000259" key="1">
    <source>
        <dbReference type="SMART" id="SM00858"/>
    </source>
</evidence>
<feature type="domain" description="SAF" evidence="1">
    <location>
        <begin position="48"/>
        <end position="114"/>
    </location>
</feature>
<name>A0A7X4LJ64_9VIBR</name>
<dbReference type="SMART" id="SM00858">
    <property type="entry name" value="SAF"/>
    <property type="match status" value="1"/>
</dbReference>
<keyword evidence="3" id="KW-1185">Reference proteome</keyword>
<dbReference type="InterPro" id="IPR031571">
    <property type="entry name" value="RcpC_dom"/>
</dbReference>
<dbReference type="Pfam" id="PF16976">
    <property type="entry name" value="RcpC"/>
    <property type="match status" value="1"/>
</dbReference>
<proteinExistence type="predicted"/>
<dbReference type="RefSeq" id="WP_161154181.1">
    <property type="nucleotide sequence ID" value="NZ_WEKT01000008.1"/>
</dbReference>
<gene>
    <name evidence="2" type="primary">cpaB</name>
    <name evidence="2" type="ORF">F9817_06695</name>
</gene>
<evidence type="ECO:0000313" key="2">
    <source>
        <dbReference type="EMBL" id="MZI92882.1"/>
    </source>
</evidence>
<sequence length="303" mass="32629">MKISSVLFVSGALVIALGGAFVARGMMTKPRPEVTHPVVKQQPAPVYTPVLMATRDIEPGDFIDGSEIRWHQVDEKYPTELYIMKDSVDLASNYGATVRRSVKKGQLMTYAMVVKPGQPGFIASVLTKGKRAVAIPTNAVASSSGLVQAGDHVDVILGITPPKDASSSASSRISAPQIASQTLVTNVRVLALNNRERSEVEVRDGQSKKQEKQLYPETVTLEVSPKQAEILAVAKEVGTLQLALRAVNDFDSHSSQTSLVNVSDAVTTMSDATSIYTTLRTEGTEPQVIQYMGDKTSQVTVTR</sequence>
<dbReference type="Pfam" id="PF08666">
    <property type="entry name" value="SAF"/>
    <property type="match status" value="1"/>
</dbReference>
<reference evidence="2 3" key="1">
    <citation type="submission" date="2019-10" db="EMBL/GenBank/DDBJ databases">
        <title>Vibrio sp. nov. isolated from a shrimp pond.</title>
        <authorList>
            <person name="Gomez-Gil B."/>
            <person name="Enciso-Ibarra J."/>
            <person name="Enciso-Ibarra K."/>
            <person name="Bolan-Mejia C."/>
        </authorList>
    </citation>
    <scope>NUCLEOTIDE SEQUENCE [LARGE SCALE GENOMIC DNA]</scope>
    <source>
        <strain evidence="2 3">CAIM 722</strain>
    </source>
</reference>
<dbReference type="AlphaFoldDB" id="A0A7X4LJ64"/>
<organism evidence="2 3">
    <name type="scientific">Vibrio eleionomae</name>
    <dbReference type="NCBI Taxonomy" id="2653505"/>
    <lineage>
        <taxon>Bacteria</taxon>
        <taxon>Pseudomonadati</taxon>
        <taxon>Pseudomonadota</taxon>
        <taxon>Gammaproteobacteria</taxon>
        <taxon>Vibrionales</taxon>
        <taxon>Vibrionaceae</taxon>
        <taxon>Vibrio</taxon>
    </lineage>
</organism>
<dbReference type="InterPro" id="IPR017592">
    <property type="entry name" value="Pilus_assmbl_Flp-typ_CpaB"/>
</dbReference>
<dbReference type="EMBL" id="WEKT01000008">
    <property type="protein sequence ID" value="MZI92882.1"/>
    <property type="molecule type" value="Genomic_DNA"/>
</dbReference>
<dbReference type="InterPro" id="IPR013974">
    <property type="entry name" value="SAF"/>
</dbReference>
<protein>
    <submittedName>
        <fullName evidence="2">Flp pilus assembly protein CpaB</fullName>
    </submittedName>
</protein>
<accession>A0A7X4LJ64</accession>
<evidence type="ECO:0000313" key="3">
    <source>
        <dbReference type="Proteomes" id="UP000462621"/>
    </source>
</evidence>
<dbReference type="Proteomes" id="UP000462621">
    <property type="component" value="Unassembled WGS sequence"/>
</dbReference>